<feature type="domain" description="Response regulatory" evidence="6">
    <location>
        <begin position="1614"/>
        <end position="1680"/>
    </location>
</feature>
<dbReference type="PROSITE" id="PS50110">
    <property type="entry name" value="RESPONSE_REGULATORY"/>
    <property type="match status" value="1"/>
</dbReference>
<dbReference type="InterPro" id="IPR036097">
    <property type="entry name" value="HisK_dim/P_sf"/>
</dbReference>
<dbReference type="SMART" id="SM00065">
    <property type="entry name" value="GAF"/>
    <property type="match status" value="1"/>
</dbReference>
<dbReference type="FunFam" id="3.30.565.10:FF:000010">
    <property type="entry name" value="Sensor histidine kinase RcsC"/>
    <property type="match status" value="1"/>
</dbReference>
<comment type="caution">
    <text evidence="4">Lacks conserved residue(s) required for the propagation of feature annotation.</text>
</comment>
<evidence type="ECO:0000259" key="5">
    <source>
        <dbReference type="PROSITE" id="PS50109"/>
    </source>
</evidence>
<dbReference type="Pfam" id="PF02518">
    <property type="entry name" value="HATPase_c"/>
    <property type="match status" value="1"/>
</dbReference>
<dbReference type="Gene3D" id="3.30.450.40">
    <property type="match status" value="1"/>
</dbReference>
<dbReference type="CDD" id="cd16922">
    <property type="entry name" value="HATPase_EvgS-ArcB-TorS-like"/>
    <property type="match status" value="1"/>
</dbReference>
<dbReference type="InterPro" id="IPR004358">
    <property type="entry name" value="Sig_transdc_His_kin-like_C"/>
</dbReference>
<dbReference type="CDD" id="cd00082">
    <property type="entry name" value="HisKA"/>
    <property type="match status" value="1"/>
</dbReference>
<name>A0AAW2YI80_9EUKA</name>
<dbReference type="InterPro" id="IPR005467">
    <property type="entry name" value="His_kinase_dom"/>
</dbReference>
<evidence type="ECO:0000256" key="3">
    <source>
        <dbReference type="ARBA" id="ARBA00022777"/>
    </source>
</evidence>
<dbReference type="Gene3D" id="3.40.50.300">
    <property type="entry name" value="P-loop containing nucleotide triphosphate hydrolases"/>
    <property type="match status" value="1"/>
</dbReference>
<dbReference type="PROSITE" id="PS50109">
    <property type="entry name" value="HIS_KIN"/>
    <property type="match status" value="1"/>
</dbReference>
<evidence type="ECO:0000256" key="1">
    <source>
        <dbReference type="ARBA" id="ARBA00022553"/>
    </source>
</evidence>
<evidence type="ECO:0000313" key="8">
    <source>
        <dbReference type="Proteomes" id="UP001431209"/>
    </source>
</evidence>
<dbReference type="EMBL" id="JAOPGA020000078">
    <property type="protein sequence ID" value="KAL0476683.1"/>
    <property type="molecule type" value="Genomic_DNA"/>
</dbReference>
<proteinExistence type="predicted"/>
<sequence>MQIIHCHIATEAPPLNPKKVPRVIGDVINKLMKKDASERYQSCQGLIHDLQKCQQLIQTDANNQDHIEWFCIGHLDYAERFGISTRLYGREQQVSLLVSVFDRVAARGTTEVVLVSGSSGIGKSSLVRELQRSAQLKEGYFASGKYDQLERNSLYGAIVEAMRMVVKQVLGEGEQRLVYWKKTILDAVGIYGQLIIDLVPELHQVIGDQPPVLKVAPAEAKGRLESTLVHFIQAFVQQGRPMVIFIDDIQWADRESTRVMLALIVNVSNMLFIGAYRDNEVGPEHSTFKMIEQMRESTTVTDLVLSPLQRDTVRLWVHDTLNDDSNARDNRRQQSSKGLESLMELSDMIYQKTEGNPFFVHLFMRTIYFEKLLYREGKPPVWKWDIDKIRAQKATENVVTLMSHRVSQFSKETERVLKWASCMGNSFDVRVLAYAMNSTLEQVQEELYEVMNAGMMVNVEDRLQFAHDRVQEAAYGLTSTQERVYIHYSIGRKWQQLQNNNTLNSSQSIVKNDALFDITDHLNKGRSILFDTNQQSIDHVRSLCDQSIETQLIEMSQLNMQVGRKSMEVASYGSSIKYLSEGITCLELSCPDEDTRWERHHDLMFMLHIEIGTAYFSTSDYEKMQTIMNILHKKNKSRRELAMIYRVELMKCITLMSPETIDIGRTLVKLYNIDIVESDPVIANENFRQNQKLIDMRLDELRDSNGKIDILPLVKYTVDLETEIVYFALVTMLLKSYLSDQAVFPAVASTALIVMLNKCITGETAGVMVYYAITQASAGRYDITRNLSDLVILLTENVFPDRISENVRTLHLYNYFLRCYYFSLRYGLENARELYTLGMSSGEIFYGVLSHTFRQPSLIYVGENLSSAAREIKQGQEMAKKFSNMTLLDVSSLSLAVCDVMQGIVPVKNFYQYMDDVINNKSSTCTATMSMIIREMLQCHLFDDYQQDVDQCTKSPGEFSSRYMDAIYTIEQNQPYIAVMYMETYHFFYGSLLMIRVIREIDNCPYVDQSDLRREILDRIAKYLSTLQSHCEQYEANFKSKILLIQAEMTAHVDNQLWNSIGIYEESIQECKKHGFVHEEALALELQAKSLFKANADRIAMDSLRQSYNAYSKWGAHSKNEMMKIKYKQLCDMVDHQDSNDSSQSKSAMTNTMNVELASYDIRNVLSAAQLISSDIDEEKLITNVTNIIVRTANASKGAIIVNGMVCCSSGTNQCYHIPLEEWKDGCVEVIKYAIENKRIIVCKCAYEDSQYSFIRNDPYIQSNNIKSMMCMPVISRNKVQAVLYVENNLVRNCFKKEVDVMGVLASQVAISLENARSVQTQMAAVREHAEATKEKELMYYRQQEEFVDRICHEIRNPIQGFLGTCEIMTDVLDKMEKEQSFNPNHLQTLLEGVRSIRTCGKYQKVITDDVLLLSKLECKQLKLNYAPMSIDMLLQHVIRMFESSAVQKNLYLTYQLQQHVVDLIVNADYNRILQVLTNLVSNAIKFTEKGGITITAKVQLKNTVHIEFCVSDTGVGVEIENRSIIFDRFAQATQRSIVEYSGSGLGLFISKMLCELMNGNIWIESNPVGRGSNFYFALECEQVMDKDANVVRGNNVVSNHKRKSDKKPSRELEVLVVEDNLINQKVIAKMLTMKSCLVEVAGDGVEALEKYNKRSAPYGAIFYGYFDAKDGRIGVHQTD</sequence>
<dbReference type="PANTHER" id="PTHR43642:SF1">
    <property type="entry name" value="HYBRID SIGNAL TRANSDUCTION HISTIDINE KINASE G"/>
    <property type="match status" value="1"/>
</dbReference>
<keyword evidence="1" id="KW-0597">Phosphoprotein</keyword>
<feature type="domain" description="Histidine kinase" evidence="5">
    <location>
        <begin position="1350"/>
        <end position="1583"/>
    </location>
</feature>
<dbReference type="InterPro" id="IPR003661">
    <property type="entry name" value="HisK_dim/P_dom"/>
</dbReference>
<protein>
    <submittedName>
        <fullName evidence="7">Hybrid signal transduction histidine kinase dhkK</fullName>
    </submittedName>
</protein>
<dbReference type="PRINTS" id="PR00344">
    <property type="entry name" value="BCTRLSENSOR"/>
</dbReference>
<accession>A0AAW2YI80</accession>
<dbReference type="InterPro" id="IPR053159">
    <property type="entry name" value="Hybrid_Histidine_Kinase"/>
</dbReference>
<dbReference type="GO" id="GO:0000155">
    <property type="term" value="F:phosphorelay sensor kinase activity"/>
    <property type="evidence" value="ECO:0007669"/>
    <property type="project" value="InterPro"/>
</dbReference>
<dbReference type="Gene3D" id="3.40.50.2300">
    <property type="match status" value="1"/>
</dbReference>
<dbReference type="SMART" id="SM00388">
    <property type="entry name" value="HisKA"/>
    <property type="match status" value="1"/>
</dbReference>
<dbReference type="Pfam" id="PF00512">
    <property type="entry name" value="HisKA"/>
    <property type="match status" value="1"/>
</dbReference>
<dbReference type="Proteomes" id="UP001431209">
    <property type="component" value="Unassembled WGS sequence"/>
</dbReference>
<dbReference type="InterPro" id="IPR029016">
    <property type="entry name" value="GAF-like_dom_sf"/>
</dbReference>
<organism evidence="7 8">
    <name type="scientific">Acrasis kona</name>
    <dbReference type="NCBI Taxonomy" id="1008807"/>
    <lineage>
        <taxon>Eukaryota</taxon>
        <taxon>Discoba</taxon>
        <taxon>Heterolobosea</taxon>
        <taxon>Tetramitia</taxon>
        <taxon>Eutetramitia</taxon>
        <taxon>Acrasidae</taxon>
        <taxon>Acrasis</taxon>
    </lineage>
</organism>
<dbReference type="Pfam" id="PF01590">
    <property type="entry name" value="GAF"/>
    <property type="match status" value="1"/>
</dbReference>
<dbReference type="SUPFAM" id="SSF55781">
    <property type="entry name" value="GAF domain-like"/>
    <property type="match status" value="1"/>
</dbReference>
<dbReference type="SUPFAM" id="SSF52540">
    <property type="entry name" value="P-loop containing nucleoside triphosphate hydrolases"/>
    <property type="match status" value="1"/>
</dbReference>
<keyword evidence="2" id="KW-0808">Transferase</keyword>
<dbReference type="InterPro" id="IPR041664">
    <property type="entry name" value="AAA_16"/>
</dbReference>
<dbReference type="SMART" id="SM00387">
    <property type="entry name" value="HATPase_c"/>
    <property type="match status" value="1"/>
</dbReference>
<dbReference type="InterPro" id="IPR036890">
    <property type="entry name" value="HATPase_C_sf"/>
</dbReference>
<keyword evidence="8" id="KW-1185">Reference proteome</keyword>
<dbReference type="InterPro" id="IPR001789">
    <property type="entry name" value="Sig_transdc_resp-reg_receiver"/>
</dbReference>
<dbReference type="SUPFAM" id="SSF47384">
    <property type="entry name" value="Homodimeric domain of signal transducing histidine kinase"/>
    <property type="match status" value="1"/>
</dbReference>
<dbReference type="InterPro" id="IPR003594">
    <property type="entry name" value="HATPase_dom"/>
</dbReference>
<dbReference type="Gene3D" id="3.30.565.10">
    <property type="entry name" value="Histidine kinase-like ATPase, C-terminal domain"/>
    <property type="match status" value="1"/>
</dbReference>
<dbReference type="Pfam" id="PF13191">
    <property type="entry name" value="AAA_16"/>
    <property type="match status" value="1"/>
</dbReference>
<dbReference type="InterPro" id="IPR011006">
    <property type="entry name" value="CheY-like_superfamily"/>
</dbReference>
<dbReference type="SUPFAM" id="SSF55874">
    <property type="entry name" value="ATPase domain of HSP90 chaperone/DNA topoisomerase II/histidine kinase"/>
    <property type="match status" value="1"/>
</dbReference>
<gene>
    <name evidence="7" type="ORF">AKO1_006167</name>
</gene>
<evidence type="ECO:0000256" key="2">
    <source>
        <dbReference type="ARBA" id="ARBA00022679"/>
    </source>
</evidence>
<keyword evidence="3 7" id="KW-0418">Kinase</keyword>
<evidence type="ECO:0000259" key="6">
    <source>
        <dbReference type="PROSITE" id="PS50110"/>
    </source>
</evidence>
<dbReference type="SUPFAM" id="SSF52172">
    <property type="entry name" value="CheY-like"/>
    <property type="match status" value="1"/>
</dbReference>
<evidence type="ECO:0000313" key="7">
    <source>
        <dbReference type="EMBL" id="KAL0476683.1"/>
    </source>
</evidence>
<dbReference type="InterPro" id="IPR003018">
    <property type="entry name" value="GAF"/>
</dbReference>
<dbReference type="InterPro" id="IPR027417">
    <property type="entry name" value="P-loop_NTPase"/>
</dbReference>
<evidence type="ECO:0000256" key="4">
    <source>
        <dbReference type="PROSITE-ProRule" id="PRU00169"/>
    </source>
</evidence>
<dbReference type="PANTHER" id="PTHR43642">
    <property type="entry name" value="HYBRID SIGNAL TRANSDUCTION HISTIDINE KINASE G"/>
    <property type="match status" value="1"/>
</dbReference>
<reference evidence="7 8" key="1">
    <citation type="submission" date="2024-03" db="EMBL/GenBank/DDBJ databases">
        <title>The Acrasis kona genome and developmental transcriptomes reveal deep origins of eukaryotic multicellular pathways.</title>
        <authorList>
            <person name="Sheikh S."/>
            <person name="Fu C.-J."/>
            <person name="Brown M.W."/>
            <person name="Baldauf S.L."/>
        </authorList>
    </citation>
    <scope>NUCLEOTIDE SEQUENCE [LARGE SCALE GENOMIC DNA]</scope>
    <source>
        <strain evidence="7 8">ATCC MYA-3509</strain>
    </source>
</reference>
<dbReference type="Gene3D" id="1.10.287.130">
    <property type="match status" value="1"/>
</dbReference>
<comment type="caution">
    <text evidence="7">The sequence shown here is derived from an EMBL/GenBank/DDBJ whole genome shotgun (WGS) entry which is preliminary data.</text>
</comment>